<evidence type="ECO:0000259" key="3">
    <source>
        <dbReference type="Pfam" id="PF17289"/>
    </source>
</evidence>
<feature type="domain" description="Terminase large subunit gp17-like C-terminal" evidence="3">
    <location>
        <begin position="369"/>
        <end position="511"/>
    </location>
</feature>
<evidence type="ECO:0000313" key="5">
    <source>
        <dbReference type="Proteomes" id="UP000032670"/>
    </source>
</evidence>
<dbReference type="NCBIfam" id="TIGR01630">
    <property type="entry name" value="psiM2_ORF9"/>
    <property type="match status" value="1"/>
</dbReference>
<dbReference type="AlphaFoldDB" id="A0A0D6NKF2"/>
<feature type="compositionally biased region" description="Polar residues" evidence="2">
    <location>
        <begin position="10"/>
        <end position="19"/>
    </location>
</feature>
<feature type="region of interest" description="Disordered" evidence="2">
    <location>
        <begin position="1"/>
        <end position="21"/>
    </location>
</feature>
<evidence type="ECO:0000313" key="4">
    <source>
        <dbReference type="EMBL" id="GAN66100.1"/>
    </source>
</evidence>
<dbReference type="GeneID" id="76204251"/>
<evidence type="ECO:0000256" key="1">
    <source>
        <dbReference type="ARBA" id="ARBA00022612"/>
    </source>
</evidence>
<keyword evidence="1" id="KW-1188">Viral release from host cell</keyword>
<organism evidence="4 5">
    <name type="scientific">Acetobacter orientalis</name>
    <dbReference type="NCBI Taxonomy" id="146474"/>
    <lineage>
        <taxon>Bacteria</taxon>
        <taxon>Pseudomonadati</taxon>
        <taxon>Pseudomonadota</taxon>
        <taxon>Alphaproteobacteria</taxon>
        <taxon>Acetobacterales</taxon>
        <taxon>Acetobacteraceae</taxon>
        <taxon>Acetobacter</taxon>
    </lineage>
</organism>
<dbReference type="Proteomes" id="UP000032670">
    <property type="component" value="Unassembled WGS sequence"/>
</dbReference>
<protein>
    <submittedName>
        <fullName evidence="4">Phage terminase large subunit TerL</fullName>
    </submittedName>
</protein>
<name>A0A0D6NKF2_9PROT</name>
<feature type="compositionally biased region" description="Pro residues" evidence="2">
    <location>
        <begin position="246"/>
        <end position="255"/>
    </location>
</feature>
<accession>A0A0D6NKF2</accession>
<dbReference type="STRING" id="1231341.Abor_015_023"/>
<dbReference type="InterPro" id="IPR006517">
    <property type="entry name" value="Phage_terminase_lsu-like_C"/>
</dbReference>
<dbReference type="Pfam" id="PF03237">
    <property type="entry name" value="Terminase_6N"/>
    <property type="match status" value="1"/>
</dbReference>
<dbReference type="InterPro" id="IPR035421">
    <property type="entry name" value="Terminase_6C"/>
</dbReference>
<feature type="region of interest" description="Disordered" evidence="2">
    <location>
        <begin position="241"/>
        <end position="303"/>
    </location>
</feature>
<dbReference type="Pfam" id="PF17289">
    <property type="entry name" value="Terminase_6C"/>
    <property type="match status" value="1"/>
</dbReference>
<dbReference type="RefSeq" id="WP_048841143.1">
    <property type="nucleotide sequence ID" value="NZ_BAMX01000015.1"/>
</dbReference>
<gene>
    <name evidence="4" type="ORF">Abor_015_023</name>
</gene>
<evidence type="ECO:0000256" key="2">
    <source>
        <dbReference type="SAM" id="MobiDB-lite"/>
    </source>
</evidence>
<proteinExistence type="predicted"/>
<comment type="caution">
    <text evidence="4">The sequence shown here is derived from an EMBL/GenBank/DDBJ whole genome shotgun (WGS) entry which is preliminary data.</text>
</comment>
<keyword evidence="5" id="KW-1185">Reference proteome</keyword>
<reference evidence="4 5" key="1">
    <citation type="submission" date="2012-11" db="EMBL/GenBank/DDBJ databases">
        <title>Whole genome sequence of Acetobacter orientalis 21F-2.</title>
        <authorList>
            <person name="Azuma Y."/>
            <person name="Higashiura N."/>
            <person name="Hirakawa H."/>
            <person name="Matsushita K."/>
        </authorList>
    </citation>
    <scope>NUCLEOTIDE SEQUENCE [LARGE SCALE GENOMIC DNA]</scope>
    <source>
        <strain evidence="4 5">21F-2</strain>
    </source>
</reference>
<accession>A0A6N3SZK3</accession>
<dbReference type="EMBL" id="BAMX01000015">
    <property type="protein sequence ID" value="GAN66100.1"/>
    <property type="molecule type" value="Genomic_DNA"/>
</dbReference>
<sequence>MKNLQPLHRQASQTAQNELATRKQARTSLLGFTRYTMPDYRCGPHHTLLCQKLEAVAQGHITRLMVFMPPRHGKSELVSRRFPAWYLGQHPTRQVIAASYGATLAQDFGRSVRNLVTTQPFQALFPGVKLAPDSAAKDVWHTAQGGSYTAAGVGGGLTGKGAHLAIIDDPIKDRQEAESPARRLAVWAWYRAVLRTRLMPGGAIVLVMTRWSPDDLAGRLLADMQNATGEAWHTLSLPAVAEASPSPQPSLPPAQPLNVPNGPAIPATRFVPTSPAASQQHSLQPHGQAGQVPLPSLLSDPLGRAPGTPLWPAAFSAQELERIRLAVGPREWSALYQQHPVPAEGTLFKTALINVQDALPASQHTVRRWDLAATTRSTADWTVGVKMARLPDGRFAVLDIARLRADPAQVEAALLATAAQDGPQTGIILPQDPGQAGVAQARYLTGRLAGYKVHTVRESGSKATRASPFASQVNAGNVVLLRAPWVPAFLEELAAFPTATHDDQVDAAAGAFTALAETTPLPRFGPAFLARI</sequence>
<feature type="compositionally biased region" description="Polar residues" evidence="2">
    <location>
        <begin position="275"/>
        <end position="285"/>
    </location>
</feature>